<dbReference type="EMBL" id="MU002115">
    <property type="protein sequence ID" value="KAF2789762.1"/>
    <property type="molecule type" value="Genomic_DNA"/>
</dbReference>
<accession>A0A6A6X091</accession>
<dbReference type="Proteomes" id="UP000799757">
    <property type="component" value="Unassembled WGS sequence"/>
</dbReference>
<gene>
    <name evidence="1" type="ORF">K505DRAFT_420262</name>
</gene>
<dbReference type="OrthoDB" id="3678042at2759"/>
<reference evidence="1" key="1">
    <citation type="journal article" date="2020" name="Stud. Mycol.">
        <title>101 Dothideomycetes genomes: a test case for predicting lifestyles and emergence of pathogens.</title>
        <authorList>
            <person name="Haridas S."/>
            <person name="Albert R."/>
            <person name="Binder M."/>
            <person name="Bloem J."/>
            <person name="Labutti K."/>
            <person name="Salamov A."/>
            <person name="Andreopoulos B."/>
            <person name="Baker S."/>
            <person name="Barry K."/>
            <person name="Bills G."/>
            <person name="Bluhm B."/>
            <person name="Cannon C."/>
            <person name="Castanera R."/>
            <person name="Culley D."/>
            <person name="Daum C."/>
            <person name="Ezra D."/>
            <person name="Gonzalez J."/>
            <person name="Henrissat B."/>
            <person name="Kuo A."/>
            <person name="Liang C."/>
            <person name="Lipzen A."/>
            <person name="Lutzoni F."/>
            <person name="Magnuson J."/>
            <person name="Mondo S."/>
            <person name="Nolan M."/>
            <person name="Ohm R."/>
            <person name="Pangilinan J."/>
            <person name="Park H.-J."/>
            <person name="Ramirez L."/>
            <person name="Alfaro M."/>
            <person name="Sun H."/>
            <person name="Tritt A."/>
            <person name="Yoshinaga Y."/>
            <person name="Zwiers L.-H."/>
            <person name="Turgeon B."/>
            <person name="Goodwin S."/>
            <person name="Spatafora J."/>
            <person name="Crous P."/>
            <person name="Grigoriev I."/>
        </authorList>
    </citation>
    <scope>NUCLEOTIDE SEQUENCE</scope>
    <source>
        <strain evidence="1">CBS 109.77</strain>
    </source>
</reference>
<name>A0A6A6X091_9PLEO</name>
<keyword evidence="2" id="KW-1185">Reference proteome</keyword>
<proteinExistence type="predicted"/>
<evidence type="ECO:0000313" key="2">
    <source>
        <dbReference type="Proteomes" id="UP000799757"/>
    </source>
</evidence>
<dbReference type="AlphaFoldDB" id="A0A6A6X091"/>
<sequence length="388" mass="44884">MLSQPIQPRSGLSDFLSNQDRYWPINNGIRENLGPVEHAALSGTSRQHAAMVECARGVYHNINRHLARFVSDPIAFRCLQAKHNGLITAPFSTQYMSLAYAKINGDIKTDYLFMMFEKNTGEKDMAHLLTKDRYEFRSRDTGLPKGAQLFERIESDNRVTKVVLIFLPAPPIYSLLKSIGMTGDANFITWNKAIKENYLLQSLSDSGIFNDPDMDLKVKHLDQPWFNAPSITGPRFVGDAHTRKEDLDINGIWPSAMPDFAIESASFKLEPVRMTRWEKMQYYTVQTFLLNHPVLKYPHLHLGRHADRDTQRFINWLGHRLNHSTYIECSKIPLSEQTEEVHKVIENPRIAQASRGRFILPAEWNYWDDTVIEKLNEFHSRQAKKRKR</sequence>
<organism evidence="1 2">
    <name type="scientific">Melanomma pulvis-pyrius CBS 109.77</name>
    <dbReference type="NCBI Taxonomy" id="1314802"/>
    <lineage>
        <taxon>Eukaryota</taxon>
        <taxon>Fungi</taxon>
        <taxon>Dikarya</taxon>
        <taxon>Ascomycota</taxon>
        <taxon>Pezizomycotina</taxon>
        <taxon>Dothideomycetes</taxon>
        <taxon>Pleosporomycetidae</taxon>
        <taxon>Pleosporales</taxon>
        <taxon>Melanommataceae</taxon>
        <taxon>Melanomma</taxon>
    </lineage>
</organism>
<protein>
    <submittedName>
        <fullName evidence="1">Uncharacterized protein</fullName>
    </submittedName>
</protein>
<evidence type="ECO:0000313" key="1">
    <source>
        <dbReference type="EMBL" id="KAF2789762.1"/>
    </source>
</evidence>